<evidence type="ECO:0000256" key="4">
    <source>
        <dbReference type="ARBA" id="ARBA00023136"/>
    </source>
</evidence>
<organism evidence="7 8">
    <name type="scientific">Elysia chlorotica</name>
    <name type="common">Eastern emerald elysia</name>
    <name type="synonym">Sea slug</name>
    <dbReference type="NCBI Taxonomy" id="188477"/>
    <lineage>
        <taxon>Eukaryota</taxon>
        <taxon>Metazoa</taxon>
        <taxon>Spiralia</taxon>
        <taxon>Lophotrochozoa</taxon>
        <taxon>Mollusca</taxon>
        <taxon>Gastropoda</taxon>
        <taxon>Heterobranchia</taxon>
        <taxon>Euthyneura</taxon>
        <taxon>Panpulmonata</taxon>
        <taxon>Sacoglossa</taxon>
        <taxon>Placobranchoidea</taxon>
        <taxon>Plakobranchidae</taxon>
        <taxon>Elysia</taxon>
    </lineage>
</organism>
<evidence type="ECO:0000256" key="3">
    <source>
        <dbReference type="ARBA" id="ARBA00022989"/>
    </source>
</evidence>
<reference evidence="7 8" key="1">
    <citation type="submission" date="2019-01" db="EMBL/GenBank/DDBJ databases">
        <title>A draft genome assembly of the solar-powered sea slug Elysia chlorotica.</title>
        <authorList>
            <person name="Cai H."/>
            <person name="Li Q."/>
            <person name="Fang X."/>
            <person name="Li J."/>
            <person name="Curtis N.E."/>
            <person name="Altenburger A."/>
            <person name="Shibata T."/>
            <person name="Feng M."/>
            <person name="Maeda T."/>
            <person name="Schwartz J.A."/>
            <person name="Shigenobu S."/>
            <person name="Lundholm N."/>
            <person name="Nishiyama T."/>
            <person name="Yang H."/>
            <person name="Hasebe M."/>
            <person name="Li S."/>
            <person name="Pierce S.K."/>
            <person name="Wang J."/>
        </authorList>
    </citation>
    <scope>NUCLEOTIDE SEQUENCE [LARGE SCALE GENOMIC DNA]</scope>
    <source>
        <strain evidence="7">EC2010</strain>
        <tissue evidence="7">Whole organism of an adult</tissue>
    </source>
</reference>
<dbReference type="InterPro" id="IPR017452">
    <property type="entry name" value="GPCR_Rhodpsn_7TM"/>
</dbReference>
<name>A0A3S1BZH6_ELYCH</name>
<dbReference type="AlphaFoldDB" id="A0A3S1BZH6"/>
<dbReference type="Gene3D" id="1.20.1070.10">
    <property type="entry name" value="Rhodopsin 7-helix transmembrane proteins"/>
    <property type="match status" value="1"/>
</dbReference>
<evidence type="ECO:0000256" key="2">
    <source>
        <dbReference type="ARBA" id="ARBA00022692"/>
    </source>
</evidence>
<comment type="subcellular location">
    <subcellularLocation>
        <location evidence="1">Membrane</location>
    </subcellularLocation>
</comment>
<dbReference type="GO" id="GO:0016020">
    <property type="term" value="C:membrane"/>
    <property type="evidence" value="ECO:0007669"/>
    <property type="project" value="UniProtKB-SubCell"/>
</dbReference>
<comment type="caution">
    <text evidence="7">The sequence shown here is derived from an EMBL/GenBank/DDBJ whole genome shotgun (WGS) entry which is preliminary data.</text>
</comment>
<dbReference type="PROSITE" id="PS50262">
    <property type="entry name" value="G_PROTEIN_RECEP_F1_2"/>
    <property type="match status" value="1"/>
</dbReference>
<feature type="transmembrane region" description="Helical" evidence="5">
    <location>
        <begin position="68"/>
        <end position="91"/>
    </location>
</feature>
<dbReference type="EMBL" id="RQTK01000481">
    <property type="protein sequence ID" value="RUS78928.1"/>
    <property type="molecule type" value="Genomic_DNA"/>
</dbReference>
<dbReference type="SUPFAM" id="SSF81321">
    <property type="entry name" value="Family A G protein-coupled receptor-like"/>
    <property type="match status" value="1"/>
</dbReference>
<keyword evidence="8" id="KW-1185">Reference proteome</keyword>
<keyword evidence="2 5" id="KW-0812">Transmembrane</keyword>
<evidence type="ECO:0000256" key="5">
    <source>
        <dbReference type="SAM" id="Phobius"/>
    </source>
</evidence>
<sequence length="369" mass="40380">MWNVSEIHPGGGENQTAPDAGLMSVWLRNTLLAVNGVLLLLLSLAGLVTNALNMLVFGKTGLNTGINISFFALSAADFACAALYVLEAVIMVDMSHLVRLPVDIVDLEYVVSYWLVSVVSFASWVTGIISVERCLCIVMPVRVKRIVTRKLVVALIAAMLVVQSLMLMASLVLMQFEVIPAKSGEITLAPPSEVMDTDMQATSSELTRPQASDRPRVFMERSGFLTAFITALLFWATTVPALACYIVIVVSTTFLAVALRQRERWLQTLPGQTSHNIGKNRKLVTTVVAVSVIYIVCFSPGASAIVTYFALPSQDALNVHVENLVFVLLSYAPIFQALSGMANIFVYFNMNARYRHDLKSLVGWGRTRA</sequence>
<feature type="domain" description="G-protein coupled receptors family 1 profile" evidence="6">
    <location>
        <begin position="49"/>
        <end position="347"/>
    </location>
</feature>
<accession>A0A3S1BZH6</accession>
<evidence type="ECO:0000313" key="7">
    <source>
        <dbReference type="EMBL" id="RUS78928.1"/>
    </source>
</evidence>
<evidence type="ECO:0000313" key="8">
    <source>
        <dbReference type="Proteomes" id="UP000271974"/>
    </source>
</evidence>
<dbReference type="InterPro" id="IPR052954">
    <property type="entry name" value="GPCR-Ligand_Int"/>
</dbReference>
<proteinExistence type="predicted"/>
<evidence type="ECO:0000259" key="6">
    <source>
        <dbReference type="PROSITE" id="PS50262"/>
    </source>
</evidence>
<gene>
    <name evidence="7" type="ORF">EGW08_013306</name>
</gene>
<keyword evidence="4 5" id="KW-0472">Membrane</keyword>
<dbReference type="OrthoDB" id="6157883at2759"/>
<dbReference type="Proteomes" id="UP000271974">
    <property type="component" value="Unassembled WGS sequence"/>
</dbReference>
<dbReference type="PANTHER" id="PTHR46641:SF18">
    <property type="entry name" value="G-PROTEIN COUPLED RECEPTORS FAMILY 1 PROFILE DOMAIN-CONTAINING PROTEIN"/>
    <property type="match status" value="1"/>
</dbReference>
<feature type="transmembrane region" description="Helical" evidence="5">
    <location>
        <begin position="32"/>
        <end position="56"/>
    </location>
</feature>
<feature type="transmembrane region" description="Helical" evidence="5">
    <location>
        <begin position="224"/>
        <end position="257"/>
    </location>
</feature>
<protein>
    <recommendedName>
        <fullName evidence="6">G-protein coupled receptors family 1 profile domain-containing protein</fullName>
    </recommendedName>
</protein>
<feature type="transmembrane region" description="Helical" evidence="5">
    <location>
        <begin position="111"/>
        <end position="131"/>
    </location>
</feature>
<feature type="transmembrane region" description="Helical" evidence="5">
    <location>
        <begin position="323"/>
        <end position="348"/>
    </location>
</feature>
<evidence type="ECO:0000256" key="1">
    <source>
        <dbReference type="ARBA" id="ARBA00004370"/>
    </source>
</evidence>
<feature type="transmembrane region" description="Helical" evidence="5">
    <location>
        <begin position="151"/>
        <end position="174"/>
    </location>
</feature>
<feature type="transmembrane region" description="Helical" evidence="5">
    <location>
        <begin position="283"/>
        <end position="311"/>
    </location>
</feature>
<dbReference type="PANTHER" id="PTHR46641">
    <property type="entry name" value="FMRFAMIDE RECEPTOR-RELATED"/>
    <property type="match status" value="1"/>
</dbReference>
<keyword evidence="3 5" id="KW-1133">Transmembrane helix</keyword>